<dbReference type="EMBL" id="BKCJ010120749">
    <property type="protein sequence ID" value="GEX64212.1"/>
    <property type="molecule type" value="Genomic_DNA"/>
</dbReference>
<evidence type="ECO:0000313" key="2">
    <source>
        <dbReference type="EMBL" id="GEX64212.1"/>
    </source>
</evidence>
<name>A0A699HCE6_TANCI</name>
<protein>
    <submittedName>
        <fullName evidence="2">Uncharacterized protein</fullName>
    </submittedName>
</protein>
<gene>
    <name evidence="2" type="ORF">Tci_336187</name>
</gene>
<evidence type="ECO:0000256" key="1">
    <source>
        <dbReference type="SAM" id="MobiDB-lite"/>
    </source>
</evidence>
<proteinExistence type="predicted"/>
<accession>A0A699HCE6</accession>
<feature type="compositionally biased region" description="Acidic residues" evidence="1">
    <location>
        <begin position="172"/>
        <end position="181"/>
    </location>
</feature>
<reference evidence="2" key="1">
    <citation type="journal article" date="2019" name="Sci. Rep.">
        <title>Draft genome of Tanacetum cinerariifolium, the natural source of mosquito coil.</title>
        <authorList>
            <person name="Yamashiro T."/>
            <person name="Shiraishi A."/>
            <person name="Satake H."/>
            <person name="Nakayama K."/>
        </authorList>
    </citation>
    <scope>NUCLEOTIDE SEQUENCE</scope>
</reference>
<dbReference type="AlphaFoldDB" id="A0A699HCE6"/>
<feature type="region of interest" description="Disordered" evidence="1">
    <location>
        <begin position="153"/>
        <end position="181"/>
    </location>
</feature>
<sequence length="181" mass="19814">MMNALEESRGIILAWVLAEHLCKHALGLKGNSLICGVHYVTKIAKSLGVPYEGRSGEVFRADWIEEKGQRQQPSGLNSSWGDWNTSLNEIKPNFAYVTYEPSNVPPYPYPYAPYPQPYTHYPDMGNQPHGGGHYGALGEGYFAGSIPSFEGTSIVPSSGYEVGGSSRAIQDHDDDDALMSE</sequence>
<organism evidence="2">
    <name type="scientific">Tanacetum cinerariifolium</name>
    <name type="common">Dalmatian daisy</name>
    <name type="synonym">Chrysanthemum cinerariifolium</name>
    <dbReference type="NCBI Taxonomy" id="118510"/>
    <lineage>
        <taxon>Eukaryota</taxon>
        <taxon>Viridiplantae</taxon>
        <taxon>Streptophyta</taxon>
        <taxon>Embryophyta</taxon>
        <taxon>Tracheophyta</taxon>
        <taxon>Spermatophyta</taxon>
        <taxon>Magnoliopsida</taxon>
        <taxon>eudicotyledons</taxon>
        <taxon>Gunneridae</taxon>
        <taxon>Pentapetalae</taxon>
        <taxon>asterids</taxon>
        <taxon>campanulids</taxon>
        <taxon>Asterales</taxon>
        <taxon>Asteraceae</taxon>
        <taxon>Asteroideae</taxon>
        <taxon>Anthemideae</taxon>
        <taxon>Anthemidinae</taxon>
        <taxon>Tanacetum</taxon>
    </lineage>
</organism>
<comment type="caution">
    <text evidence="2">The sequence shown here is derived from an EMBL/GenBank/DDBJ whole genome shotgun (WGS) entry which is preliminary data.</text>
</comment>